<dbReference type="SUPFAM" id="SSF103473">
    <property type="entry name" value="MFS general substrate transporter"/>
    <property type="match status" value="1"/>
</dbReference>
<evidence type="ECO:0008006" key="4">
    <source>
        <dbReference type="Google" id="ProtNLM"/>
    </source>
</evidence>
<dbReference type="Gene3D" id="1.20.1250.20">
    <property type="entry name" value="MFS general substrate transporter like domains"/>
    <property type="match status" value="1"/>
</dbReference>
<keyword evidence="1" id="KW-1133">Transmembrane helix</keyword>
<organism evidence="2 3">
    <name type="scientific">Mesoplasma syrphidae</name>
    <dbReference type="NCBI Taxonomy" id="225999"/>
    <lineage>
        <taxon>Bacteria</taxon>
        <taxon>Bacillati</taxon>
        <taxon>Mycoplasmatota</taxon>
        <taxon>Mollicutes</taxon>
        <taxon>Entomoplasmatales</taxon>
        <taxon>Entomoplasmataceae</taxon>
        <taxon>Mesoplasma</taxon>
    </lineage>
</organism>
<feature type="transmembrane region" description="Helical" evidence="1">
    <location>
        <begin position="449"/>
        <end position="470"/>
    </location>
</feature>
<feature type="transmembrane region" description="Helical" evidence="1">
    <location>
        <begin position="280"/>
        <end position="298"/>
    </location>
</feature>
<dbReference type="AlphaFoldDB" id="A0A2K9C366"/>
<evidence type="ECO:0000313" key="2">
    <source>
        <dbReference type="EMBL" id="AUF83919.1"/>
    </source>
</evidence>
<protein>
    <recommendedName>
        <fullName evidence="4">MFS transporter</fullName>
    </recommendedName>
</protein>
<dbReference type="EMBL" id="CP025257">
    <property type="protein sequence ID" value="AUF83919.1"/>
    <property type="molecule type" value="Genomic_DNA"/>
</dbReference>
<feature type="transmembrane region" description="Helical" evidence="1">
    <location>
        <begin position="117"/>
        <end position="136"/>
    </location>
</feature>
<gene>
    <name evidence="2" type="ORF">CXP39_01450</name>
</gene>
<accession>A0A2K9C366</accession>
<dbReference type="KEGG" id="msyr:CXP39_01450"/>
<feature type="transmembrane region" description="Helical" evidence="1">
    <location>
        <begin position="167"/>
        <end position="187"/>
    </location>
</feature>
<dbReference type="Proteomes" id="UP000233419">
    <property type="component" value="Chromosome"/>
</dbReference>
<dbReference type="OrthoDB" id="391626at2"/>
<feature type="transmembrane region" description="Helical" evidence="1">
    <location>
        <begin position="59"/>
        <end position="76"/>
    </location>
</feature>
<feature type="transmembrane region" description="Helical" evidence="1">
    <location>
        <begin position="207"/>
        <end position="229"/>
    </location>
</feature>
<keyword evidence="1" id="KW-0812">Transmembrane</keyword>
<proteinExistence type="predicted"/>
<feature type="transmembrane region" description="Helical" evidence="1">
    <location>
        <begin position="83"/>
        <end position="105"/>
    </location>
</feature>
<name>A0A2K9C366_9MOLU</name>
<sequence length="487" mass="54558">MSKSKVRVFKSKWLKTFPLVILALADVAVFAIPSYMENFVPNVYSYLGLHASEYSQGKALYGYLSIPCYILGMYIGDKFKSKHLIGAALALITILATWYMMLPFINAWTGNRILVKYQLYALFCFYSFAKSGLFWAPLWKLVKNNDTADLVGIAKEQKVGKNNGIQGSLNGLFGLILAGVGILLLTLNANEILPNIVVNNYQISSGFFILVSLYLVCLVSATVMVFLFIEEKKSTDKSFSLKEMFKLLKNWQIWALGILVLGVYMLQMGLSSYINYLDNIFLVGAVVVSIIGIFRTYVMRFIISPFAGRAADKSHSYILWMCIGLFLGILLILIAIILPGFKNDFRQWALEEPYNWRVIAIKIAACLNLIILGALTWAVVTIRWSPISTEMKVSNHQYAAAVNIISIIAFTPDSFFQQVKAKIESKHYEVIINPNGDSIHIANQTGNQIILGIAVGMGIIALIFGIALYLKLHKTNYQNLKGYSRTK</sequence>
<feature type="transmembrane region" description="Helical" evidence="1">
    <location>
        <begin position="318"/>
        <end position="338"/>
    </location>
</feature>
<evidence type="ECO:0000313" key="3">
    <source>
        <dbReference type="Proteomes" id="UP000233419"/>
    </source>
</evidence>
<evidence type="ECO:0000256" key="1">
    <source>
        <dbReference type="SAM" id="Phobius"/>
    </source>
</evidence>
<keyword evidence="1" id="KW-0472">Membrane</keyword>
<feature type="transmembrane region" description="Helical" evidence="1">
    <location>
        <begin position="358"/>
        <end position="382"/>
    </location>
</feature>
<feature type="transmembrane region" description="Helical" evidence="1">
    <location>
        <begin position="250"/>
        <end position="274"/>
    </location>
</feature>
<reference evidence="2 3" key="1">
    <citation type="submission" date="2017-12" db="EMBL/GenBank/DDBJ databases">
        <title>Mesoplasma syrphidae YJS, Complete Genome.</title>
        <authorList>
            <person name="Knight T.F."/>
            <person name="Citino T."/>
            <person name="Rubinstein R."/>
            <person name="Neuschaefer Z."/>
        </authorList>
    </citation>
    <scope>NUCLEOTIDE SEQUENCE [LARGE SCALE GENOMIC DNA]</scope>
    <source>
        <strain evidence="2 3">YJS</strain>
    </source>
</reference>
<keyword evidence="3" id="KW-1185">Reference proteome</keyword>
<dbReference type="InterPro" id="IPR036259">
    <property type="entry name" value="MFS_trans_sf"/>
</dbReference>